<proteinExistence type="predicted"/>
<name>Q6ACB7_LEIXX</name>
<organism evidence="1 2">
    <name type="scientific">Leifsonia xyli subsp. xyli (strain CTCB07)</name>
    <dbReference type="NCBI Taxonomy" id="281090"/>
    <lineage>
        <taxon>Bacteria</taxon>
        <taxon>Bacillati</taxon>
        <taxon>Actinomycetota</taxon>
        <taxon>Actinomycetes</taxon>
        <taxon>Micrococcales</taxon>
        <taxon>Microbacteriaceae</taxon>
        <taxon>Leifsonia</taxon>
    </lineage>
</organism>
<dbReference type="KEGG" id="lxx:Lxx23210"/>
<dbReference type="EMBL" id="AE016822">
    <property type="protein sequence ID" value="AAT89976.1"/>
    <property type="molecule type" value="Genomic_DNA"/>
</dbReference>
<keyword evidence="2" id="KW-1185">Reference proteome</keyword>
<dbReference type="eggNOG" id="COG0431">
    <property type="taxonomic scope" value="Bacteria"/>
</dbReference>
<evidence type="ECO:0000313" key="1">
    <source>
        <dbReference type="EMBL" id="AAT89976.1"/>
    </source>
</evidence>
<accession>Q6ACB7</accession>
<sequence length="52" mass="5580">MLMESGVEARIKETSWDRYRHEFGSAGGSELGIDVSSELMRLAAGGTLPPPS</sequence>
<reference evidence="1 2" key="1">
    <citation type="journal article" date="2004" name="Mol. Plant Microbe Interact.">
        <title>The genome sequence of the Gram-positive sugarcane pathogen Leifsonia xyli subsp. xyli.</title>
        <authorList>
            <person name="Monteiro-Vitorello C.B."/>
            <person name="Camargo L.E.A."/>
            <person name="Van Sluys M.A."/>
            <person name="Kitajima J.P."/>
            <person name="Truffi D."/>
            <person name="do Amaral A.M."/>
            <person name="Harakava R."/>
            <person name="de Oliveira J.C.F."/>
            <person name="Wood D."/>
            <person name="de Oliveira M.C."/>
            <person name="Miyaki C.Y."/>
            <person name="Takita M.A."/>
            <person name="da Silva A.C.R."/>
            <person name="Furlan L.R."/>
            <person name="Carraro D.M."/>
            <person name="Camarotte G."/>
            <person name="Almeida N.F. Jr."/>
            <person name="Carrer H."/>
            <person name="Coutinho L.L."/>
            <person name="El-Dorry H.A."/>
            <person name="Ferro M.I.T."/>
            <person name="Gagliardi P.R."/>
            <person name="Giglioti E."/>
            <person name="Goldman M.H.S."/>
            <person name="Goldman G.H."/>
            <person name="Kimura E.T."/>
            <person name="Ferro E.S."/>
            <person name="Kuramae E.E."/>
            <person name="Lemos E.G.M."/>
            <person name="Lemos M.V.F."/>
            <person name="Mauro S.M.Z."/>
            <person name="Machado M.A."/>
            <person name="Marino C.L."/>
            <person name="Menck C.F."/>
            <person name="Nunes L.R."/>
            <person name="Oliveira R.C."/>
            <person name="Pereira G.G."/>
            <person name="Siqueira W."/>
            <person name="de Souza A.A."/>
            <person name="Tsai S.M."/>
            <person name="Zanca A.S."/>
            <person name="Simpson A.J.G."/>
            <person name="Brumbley S.M."/>
            <person name="Setubal J.C."/>
        </authorList>
    </citation>
    <scope>NUCLEOTIDE SEQUENCE [LARGE SCALE GENOMIC DNA]</scope>
    <source>
        <strain evidence="1 2">CTCB07</strain>
    </source>
</reference>
<evidence type="ECO:0000313" key="2">
    <source>
        <dbReference type="Proteomes" id="UP000001306"/>
    </source>
</evidence>
<dbReference type="HOGENOM" id="CLU_3081350_0_0_11"/>
<dbReference type="STRING" id="281090.Lxx23210"/>
<protein>
    <submittedName>
        <fullName evidence="1">Uncharacterized protein</fullName>
    </submittedName>
</protein>
<dbReference type="AlphaFoldDB" id="Q6ACB7"/>
<gene>
    <name evidence="1" type="ordered locus">Lxx23210</name>
</gene>
<dbReference type="Proteomes" id="UP000001306">
    <property type="component" value="Chromosome"/>
</dbReference>